<dbReference type="SUPFAM" id="SSF54556">
    <property type="entry name" value="Chitinase insertion domain"/>
    <property type="match status" value="1"/>
</dbReference>
<dbReference type="CDD" id="cd02872">
    <property type="entry name" value="GH18_chitolectin_chitotriosidase"/>
    <property type="match status" value="1"/>
</dbReference>
<dbReference type="FunFam" id="3.10.50.10:FF:000008">
    <property type="entry name" value="Chitinase 11"/>
    <property type="match status" value="1"/>
</dbReference>
<dbReference type="InterPro" id="IPR017853">
    <property type="entry name" value="GH"/>
</dbReference>
<gene>
    <name evidence="2" type="primary">5574162</name>
</gene>
<evidence type="ECO:0000256" key="1">
    <source>
        <dbReference type="ARBA" id="ARBA00022729"/>
    </source>
</evidence>
<dbReference type="Proteomes" id="UP000008820">
    <property type="component" value="Chromosome 2"/>
</dbReference>
<sequence>MVTKSKWSIGLLLVICSGAFAQKNVVCYYSSWATYRPGRGQFNVDNIDPNLCSHLVYAFFGLREDGTVAVLDPWLDLEDNGGRGNIRRFNELKNVNPNLKTLAAIGGYTQGSEVFSSVAADSALRRNFAEDARDFCLLHGFDGLDVGWEFPGQRGGDPVNDRANFVLMLAEMKQVFSASDLILTGALAAAQNIAEISYDIRAVSQHLDFINLMAYDFNGGWNPFTGHNSPLYVGPADGTDFQRTLNVHHSVSYWLQQGAPASKINLGIPFYGRTFTLENRANYELRAGASGPGAPGFYTQEEGALAYFELCAMFSNANWVRHWDNDQKIPFGVIENQWVGYDDVETTNYKCNYIHEQNLAGGMVWSIEKDDFHGYCGPKFTLLTTLRICLR</sequence>
<dbReference type="EnsemblMetazoa" id="AAEL010963-RB">
    <property type="protein sequence ID" value="AAEL010963-PB"/>
    <property type="gene ID" value="AAEL010963"/>
</dbReference>
<evidence type="ECO:0000313" key="3">
    <source>
        <dbReference type="Proteomes" id="UP000008820"/>
    </source>
</evidence>
<dbReference type="Gene3D" id="3.20.20.80">
    <property type="entry name" value="Glycosidases"/>
    <property type="match status" value="1"/>
</dbReference>
<dbReference type="GO" id="GO:0005975">
    <property type="term" value="P:carbohydrate metabolic process"/>
    <property type="evidence" value="ECO:0007669"/>
    <property type="project" value="InterPro"/>
</dbReference>
<dbReference type="GO" id="GO:0008061">
    <property type="term" value="F:chitin binding"/>
    <property type="evidence" value="ECO:0007669"/>
    <property type="project" value="InterPro"/>
</dbReference>
<dbReference type="PANTHER" id="PTHR11177">
    <property type="entry name" value="CHITINASE"/>
    <property type="match status" value="1"/>
</dbReference>
<dbReference type="OrthoDB" id="73875at2759"/>
<proteinExistence type="predicted"/>
<dbReference type="Gene3D" id="3.10.50.10">
    <property type="match status" value="1"/>
</dbReference>
<evidence type="ECO:0000313" key="2">
    <source>
        <dbReference type="EnsemblMetazoa" id="AAEL010963-PB"/>
    </source>
</evidence>
<dbReference type="Pfam" id="PF00704">
    <property type="entry name" value="Glyco_hydro_18"/>
    <property type="match status" value="1"/>
</dbReference>
<organism evidence="2 3">
    <name type="scientific">Aedes aegypti</name>
    <name type="common">Yellowfever mosquito</name>
    <name type="synonym">Culex aegypti</name>
    <dbReference type="NCBI Taxonomy" id="7159"/>
    <lineage>
        <taxon>Eukaryota</taxon>
        <taxon>Metazoa</taxon>
        <taxon>Ecdysozoa</taxon>
        <taxon>Arthropoda</taxon>
        <taxon>Hexapoda</taxon>
        <taxon>Insecta</taxon>
        <taxon>Pterygota</taxon>
        <taxon>Neoptera</taxon>
        <taxon>Endopterygota</taxon>
        <taxon>Diptera</taxon>
        <taxon>Nematocera</taxon>
        <taxon>Culicoidea</taxon>
        <taxon>Culicidae</taxon>
        <taxon>Culicinae</taxon>
        <taxon>Aedini</taxon>
        <taxon>Aedes</taxon>
        <taxon>Stegomyia</taxon>
    </lineage>
</organism>
<dbReference type="PROSITE" id="PS51910">
    <property type="entry name" value="GH18_2"/>
    <property type="match status" value="1"/>
</dbReference>
<reference evidence="2 3" key="1">
    <citation type="submission" date="2017-06" db="EMBL/GenBank/DDBJ databases">
        <title>Aedes aegypti genome working group (AGWG) sequencing and assembly.</title>
        <authorList>
            <consortium name="Aedes aegypti Genome Working Group (AGWG)"/>
            <person name="Matthews B.J."/>
        </authorList>
    </citation>
    <scope>NUCLEOTIDE SEQUENCE [LARGE SCALE GENOMIC DNA]</scope>
    <source>
        <strain evidence="2 3">LVP_AGWG</strain>
    </source>
</reference>
<keyword evidence="3" id="KW-1185">Reference proteome</keyword>
<dbReference type="InterPro" id="IPR029070">
    <property type="entry name" value="Chitinase_insertion_sf"/>
</dbReference>
<dbReference type="InterPro" id="IPR050314">
    <property type="entry name" value="Glycosyl_Hydrlase_18"/>
</dbReference>
<dbReference type="GO" id="GO:0004568">
    <property type="term" value="F:chitinase activity"/>
    <property type="evidence" value="ECO:0007669"/>
    <property type="project" value="TreeGrafter"/>
</dbReference>
<dbReference type="GO" id="GO:0005576">
    <property type="term" value="C:extracellular region"/>
    <property type="evidence" value="ECO:0007669"/>
    <property type="project" value="TreeGrafter"/>
</dbReference>
<dbReference type="GO" id="GO:0006032">
    <property type="term" value="P:chitin catabolic process"/>
    <property type="evidence" value="ECO:0007669"/>
    <property type="project" value="TreeGrafter"/>
</dbReference>
<protein>
    <submittedName>
        <fullName evidence="2">Uncharacterized protein</fullName>
    </submittedName>
</protein>
<dbReference type="SMART" id="SM00636">
    <property type="entry name" value="Glyco_18"/>
    <property type="match status" value="1"/>
</dbReference>
<dbReference type="SUPFAM" id="SSF51445">
    <property type="entry name" value="(Trans)glycosidases"/>
    <property type="match status" value="1"/>
</dbReference>
<reference evidence="2" key="2">
    <citation type="submission" date="2020-05" db="UniProtKB">
        <authorList>
            <consortium name="EnsemblMetazoa"/>
        </authorList>
    </citation>
    <scope>IDENTIFICATION</scope>
    <source>
        <strain evidence="2">LVP_AGWG</strain>
    </source>
</reference>
<dbReference type="InParanoid" id="A0A6I8TLW6"/>
<dbReference type="InterPro" id="IPR011583">
    <property type="entry name" value="Chitinase_II/V-like_cat"/>
</dbReference>
<dbReference type="PANTHER" id="PTHR11177:SF360">
    <property type="entry name" value="CHITINASE 4-RELATED"/>
    <property type="match status" value="1"/>
</dbReference>
<dbReference type="InterPro" id="IPR001223">
    <property type="entry name" value="Glyco_hydro18_cat"/>
</dbReference>
<dbReference type="AlphaFoldDB" id="A0A6I8TLW6"/>
<accession>A0A6I8TLW6</accession>
<keyword evidence="1" id="KW-0732">Signal</keyword>
<name>A0A6I8TLW6_AEDAE</name>